<protein>
    <recommendedName>
        <fullName evidence="2">DUF6534 domain-containing protein</fullName>
    </recommendedName>
</protein>
<dbReference type="Pfam" id="PF20152">
    <property type="entry name" value="DUF6534"/>
    <property type="match status" value="1"/>
</dbReference>
<evidence type="ECO:0000259" key="2">
    <source>
        <dbReference type="Pfam" id="PF20152"/>
    </source>
</evidence>
<accession>A0A9P6EJM5</accession>
<keyword evidence="1" id="KW-1133">Transmembrane helix</keyword>
<evidence type="ECO:0000313" key="4">
    <source>
        <dbReference type="Proteomes" id="UP000807306"/>
    </source>
</evidence>
<feature type="transmembrane region" description="Helical" evidence="1">
    <location>
        <begin position="64"/>
        <end position="86"/>
    </location>
</feature>
<evidence type="ECO:0000313" key="3">
    <source>
        <dbReference type="EMBL" id="KAF9530098.1"/>
    </source>
</evidence>
<reference evidence="3" key="1">
    <citation type="submission" date="2020-11" db="EMBL/GenBank/DDBJ databases">
        <authorList>
            <consortium name="DOE Joint Genome Institute"/>
            <person name="Ahrendt S."/>
            <person name="Riley R."/>
            <person name="Andreopoulos W."/>
            <person name="Labutti K."/>
            <person name="Pangilinan J."/>
            <person name="Ruiz-Duenas F.J."/>
            <person name="Barrasa J.M."/>
            <person name="Sanchez-Garcia M."/>
            <person name="Camarero S."/>
            <person name="Miyauchi S."/>
            <person name="Serrano A."/>
            <person name="Linde D."/>
            <person name="Babiker R."/>
            <person name="Drula E."/>
            <person name="Ayuso-Fernandez I."/>
            <person name="Pacheco R."/>
            <person name="Padilla G."/>
            <person name="Ferreira P."/>
            <person name="Barriuso J."/>
            <person name="Kellner H."/>
            <person name="Castanera R."/>
            <person name="Alfaro M."/>
            <person name="Ramirez L."/>
            <person name="Pisabarro A.G."/>
            <person name="Kuo A."/>
            <person name="Tritt A."/>
            <person name="Lipzen A."/>
            <person name="He G."/>
            <person name="Yan M."/>
            <person name="Ng V."/>
            <person name="Cullen D."/>
            <person name="Martin F."/>
            <person name="Rosso M.-N."/>
            <person name="Henrissat B."/>
            <person name="Hibbett D."/>
            <person name="Martinez A.T."/>
            <person name="Grigoriev I.V."/>
        </authorList>
    </citation>
    <scope>NUCLEOTIDE SEQUENCE</scope>
    <source>
        <strain evidence="3">CBS 506.95</strain>
    </source>
</reference>
<organism evidence="3 4">
    <name type="scientific">Crepidotus variabilis</name>
    <dbReference type="NCBI Taxonomy" id="179855"/>
    <lineage>
        <taxon>Eukaryota</taxon>
        <taxon>Fungi</taxon>
        <taxon>Dikarya</taxon>
        <taxon>Basidiomycota</taxon>
        <taxon>Agaricomycotina</taxon>
        <taxon>Agaricomycetes</taxon>
        <taxon>Agaricomycetidae</taxon>
        <taxon>Agaricales</taxon>
        <taxon>Agaricineae</taxon>
        <taxon>Crepidotaceae</taxon>
        <taxon>Crepidotus</taxon>
    </lineage>
</organism>
<dbReference type="InterPro" id="IPR045339">
    <property type="entry name" value="DUF6534"/>
</dbReference>
<dbReference type="OrthoDB" id="2884999at2759"/>
<dbReference type="Proteomes" id="UP000807306">
    <property type="component" value="Unassembled WGS sequence"/>
</dbReference>
<name>A0A9P6EJM5_9AGAR</name>
<gene>
    <name evidence="3" type="ORF">CPB83DRAFT_882479</name>
</gene>
<keyword evidence="1" id="KW-0472">Membrane</keyword>
<feature type="transmembrane region" description="Helical" evidence="1">
    <location>
        <begin position="168"/>
        <end position="189"/>
    </location>
</feature>
<dbReference type="AlphaFoldDB" id="A0A9P6EJM5"/>
<proteinExistence type="predicted"/>
<feature type="transmembrane region" description="Helical" evidence="1">
    <location>
        <begin position="134"/>
        <end position="156"/>
    </location>
</feature>
<feature type="transmembrane region" description="Helical" evidence="1">
    <location>
        <begin position="232"/>
        <end position="258"/>
    </location>
</feature>
<evidence type="ECO:0000256" key="1">
    <source>
        <dbReference type="SAM" id="Phobius"/>
    </source>
</evidence>
<sequence>MANALSPRTTTSGICLLHVGDWDTFPMVSTEAECSASLGLVPFFCALNELQAFNSSFVGWMSNFVAPFACAGIWGLTLIQTLVYFFNYHRDPLPLKFYVGALWLVETLHQGSITYIATTPNRTDLILFTRGSDIILNVLPYLCLAYITFMAQLFFAYKLGKLLHMPSATILCLLPFILFQLTIPVHMFVTGRQLHLLGWPKTMVYSDKFQTTVNTFDRTYFSKALIIQRNHLVAALVTAIFVNCTLAGLLGSHLWQWYFRTPSLVFKSTTPLFYRITFFSFNIGIWSAIGAVLSLILVMYFPNNNVSAMKHIQALSSLYASSVLANLNARATQNPTGAHVFLPVPKDETIVLEPLRFRVQSSQTISTIWKDA</sequence>
<feature type="domain" description="DUF6534" evidence="2">
    <location>
        <begin position="240"/>
        <end position="331"/>
    </location>
</feature>
<dbReference type="EMBL" id="MU157842">
    <property type="protein sequence ID" value="KAF9530098.1"/>
    <property type="molecule type" value="Genomic_DNA"/>
</dbReference>
<keyword evidence="1" id="KW-0812">Transmembrane</keyword>
<keyword evidence="4" id="KW-1185">Reference proteome</keyword>
<comment type="caution">
    <text evidence="3">The sequence shown here is derived from an EMBL/GenBank/DDBJ whole genome shotgun (WGS) entry which is preliminary data.</text>
</comment>
<feature type="transmembrane region" description="Helical" evidence="1">
    <location>
        <begin position="278"/>
        <end position="301"/>
    </location>
</feature>